<evidence type="ECO:0000313" key="4">
    <source>
        <dbReference type="Proteomes" id="UP001205603"/>
    </source>
</evidence>
<dbReference type="SUPFAM" id="SSF56219">
    <property type="entry name" value="DNase I-like"/>
    <property type="match status" value="1"/>
</dbReference>
<keyword evidence="1" id="KW-0472">Membrane</keyword>
<dbReference type="Proteomes" id="UP001205603">
    <property type="component" value="Unassembled WGS sequence"/>
</dbReference>
<sequence>MGFRAVYKLWYGIAVLITFLLAAFTAVGAFSQFCHPQNHPFVTIAGMLLPGMLLLDFVIALYWIFRKKYWFLFPIFAIIVNYNYLLSVIQISSERDYKQKILTVASFNVKGFNREITGYTVKKIARYLDEKKVDIVCLQEIFWNDRFKKDSVFRAFNAYPYKLSPVGISGRPRIAIFSKYPIISSYFLPFPNSENCGMWADIRLNNEIVRIYNVHMQTTSFNSERAKFVRESRIDGFEGEEQAVYEMKQTLVSNFVKRAVQADVISRSIAKSVYPIIVCGDFNDTPASYTYHRIKGKLKDSFRETGKGYGYTYRGIGRLLRIDYILYSPTMVGISYYSPSFNWSDHNMVISQISLSE</sequence>
<dbReference type="CDD" id="cd09084">
    <property type="entry name" value="EEP-2"/>
    <property type="match status" value="1"/>
</dbReference>
<organism evidence="3 4">
    <name type="scientific">Coprobacter tertius</name>
    <dbReference type="NCBI Taxonomy" id="2944915"/>
    <lineage>
        <taxon>Bacteria</taxon>
        <taxon>Pseudomonadati</taxon>
        <taxon>Bacteroidota</taxon>
        <taxon>Bacteroidia</taxon>
        <taxon>Bacteroidales</taxon>
        <taxon>Barnesiellaceae</taxon>
        <taxon>Coprobacter</taxon>
    </lineage>
</organism>
<protein>
    <submittedName>
        <fullName evidence="3">Endonuclease/exonuclease/phosphatase family protein</fullName>
    </submittedName>
</protein>
<feature type="transmembrane region" description="Helical" evidence="1">
    <location>
        <begin position="41"/>
        <end position="64"/>
    </location>
</feature>
<dbReference type="RefSeq" id="WP_255025582.1">
    <property type="nucleotide sequence ID" value="NZ_JANDHW010000002.1"/>
</dbReference>
<feature type="domain" description="Endonuclease/exonuclease/phosphatase" evidence="2">
    <location>
        <begin position="105"/>
        <end position="346"/>
    </location>
</feature>
<dbReference type="GO" id="GO:0004519">
    <property type="term" value="F:endonuclease activity"/>
    <property type="evidence" value="ECO:0007669"/>
    <property type="project" value="UniProtKB-KW"/>
</dbReference>
<evidence type="ECO:0000256" key="1">
    <source>
        <dbReference type="SAM" id="Phobius"/>
    </source>
</evidence>
<keyword evidence="4" id="KW-1185">Reference proteome</keyword>
<keyword evidence="1" id="KW-1133">Transmembrane helix</keyword>
<evidence type="ECO:0000259" key="2">
    <source>
        <dbReference type="Pfam" id="PF03372"/>
    </source>
</evidence>
<dbReference type="InterPro" id="IPR036691">
    <property type="entry name" value="Endo/exonu/phosph_ase_sf"/>
</dbReference>
<name>A0ABT1MFY9_9BACT</name>
<dbReference type="Pfam" id="PF03372">
    <property type="entry name" value="Exo_endo_phos"/>
    <property type="match status" value="1"/>
</dbReference>
<keyword evidence="3" id="KW-0540">Nuclease</keyword>
<evidence type="ECO:0000313" key="3">
    <source>
        <dbReference type="EMBL" id="MCP9610944.1"/>
    </source>
</evidence>
<dbReference type="Gene3D" id="3.60.10.10">
    <property type="entry name" value="Endonuclease/exonuclease/phosphatase"/>
    <property type="match status" value="1"/>
</dbReference>
<dbReference type="PANTHER" id="PTHR14859:SF15">
    <property type="entry name" value="ENDONUCLEASE_EXONUCLEASE_PHOSPHATASE DOMAIN-CONTAINING PROTEIN"/>
    <property type="match status" value="1"/>
</dbReference>
<reference evidence="3 4" key="1">
    <citation type="submission" date="2022-07" db="EMBL/GenBank/DDBJ databases">
        <title>Fecal culturing of patients with breast cancer.</title>
        <authorList>
            <person name="Teng N.M.Y."/>
            <person name="Kiu R."/>
            <person name="Evans R."/>
            <person name="Baker D.J."/>
            <person name="Zenner C."/>
            <person name="Robinson S.D."/>
            <person name="Hall L.J."/>
        </authorList>
    </citation>
    <scope>NUCLEOTIDE SEQUENCE [LARGE SCALE GENOMIC DNA]</scope>
    <source>
        <strain evidence="3 4">LH1063</strain>
    </source>
</reference>
<gene>
    <name evidence="3" type="ORF">NMU02_02410</name>
</gene>
<keyword evidence="3" id="KW-0255">Endonuclease</keyword>
<proteinExistence type="predicted"/>
<comment type="caution">
    <text evidence="3">The sequence shown here is derived from an EMBL/GenBank/DDBJ whole genome shotgun (WGS) entry which is preliminary data.</text>
</comment>
<keyword evidence="3" id="KW-0378">Hydrolase</keyword>
<keyword evidence="1" id="KW-0812">Transmembrane</keyword>
<dbReference type="InterPro" id="IPR005135">
    <property type="entry name" value="Endo/exonuclease/phosphatase"/>
</dbReference>
<feature type="transmembrane region" description="Helical" evidence="1">
    <location>
        <begin position="71"/>
        <end position="91"/>
    </location>
</feature>
<dbReference type="InterPro" id="IPR051916">
    <property type="entry name" value="GPI-anchor_lipid_remodeler"/>
</dbReference>
<dbReference type="PANTHER" id="PTHR14859">
    <property type="entry name" value="CALCOFLUOR WHITE HYPERSENSITIVE PROTEIN PRECURSOR"/>
    <property type="match status" value="1"/>
</dbReference>
<accession>A0ABT1MFY9</accession>
<dbReference type="EMBL" id="JANDHW010000002">
    <property type="protein sequence ID" value="MCP9610944.1"/>
    <property type="molecule type" value="Genomic_DNA"/>
</dbReference>